<evidence type="ECO:0000313" key="2">
    <source>
        <dbReference type="EMBL" id="CAE0830272.1"/>
    </source>
</evidence>
<protein>
    <submittedName>
        <fullName evidence="2">Uncharacterized protein</fullName>
    </submittedName>
</protein>
<reference evidence="2" key="1">
    <citation type="submission" date="2021-01" db="EMBL/GenBank/DDBJ databases">
        <authorList>
            <person name="Corre E."/>
            <person name="Pelletier E."/>
            <person name="Niang G."/>
            <person name="Scheremetjew M."/>
            <person name="Finn R."/>
            <person name="Kale V."/>
            <person name="Holt S."/>
            <person name="Cochrane G."/>
            <person name="Meng A."/>
            <person name="Brown T."/>
            <person name="Cohen L."/>
        </authorList>
    </citation>
    <scope>NUCLEOTIDE SEQUENCE</scope>
    <source>
        <strain evidence="2">CCMP1594</strain>
    </source>
</reference>
<proteinExistence type="predicted"/>
<sequence length="128" mass="14553">MRLPDAGVAHQADAPRSLPLHPAEAGRAHWAHPGPATANGLRVPHAPQRARRGRVWRGRFPCVVDCTKPEWVSLRTEFGRVDGRKQHQRLQGPQRLRDYASGHFRMYVLVHLFEEAPPSEKAKNARKY</sequence>
<gene>
    <name evidence="2" type="ORF">EGYM00163_LOCUS41552</name>
</gene>
<organism evidence="2">
    <name type="scientific">Eutreptiella gymnastica</name>
    <dbReference type="NCBI Taxonomy" id="73025"/>
    <lineage>
        <taxon>Eukaryota</taxon>
        <taxon>Discoba</taxon>
        <taxon>Euglenozoa</taxon>
        <taxon>Euglenida</taxon>
        <taxon>Spirocuta</taxon>
        <taxon>Euglenophyceae</taxon>
        <taxon>Eutreptiales</taxon>
        <taxon>Eutreptiaceae</taxon>
        <taxon>Eutreptiella</taxon>
    </lineage>
</organism>
<accession>A0A7S4GAC6</accession>
<evidence type="ECO:0000256" key="1">
    <source>
        <dbReference type="SAM" id="MobiDB-lite"/>
    </source>
</evidence>
<feature type="region of interest" description="Disordered" evidence="1">
    <location>
        <begin position="26"/>
        <end position="50"/>
    </location>
</feature>
<dbReference type="EMBL" id="HBJA01120730">
    <property type="protein sequence ID" value="CAE0830272.1"/>
    <property type="molecule type" value="Transcribed_RNA"/>
</dbReference>
<name>A0A7S4GAC6_9EUGL</name>
<dbReference type="AlphaFoldDB" id="A0A7S4GAC6"/>
<feature type="region of interest" description="Disordered" evidence="1">
    <location>
        <begin position="1"/>
        <end position="20"/>
    </location>
</feature>